<dbReference type="Proteomes" id="UP000887576">
    <property type="component" value="Unplaced"/>
</dbReference>
<evidence type="ECO:0000313" key="1">
    <source>
        <dbReference type="Proteomes" id="UP000887576"/>
    </source>
</evidence>
<name>A0AC34R6R6_9BILA</name>
<reference evidence="2" key="1">
    <citation type="submission" date="2022-11" db="UniProtKB">
        <authorList>
            <consortium name="WormBaseParasite"/>
        </authorList>
    </citation>
    <scope>IDENTIFICATION</scope>
</reference>
<accession>A0AC34R6R6</accession>
<organism evidence="1 2">
    <name type="scientific">Panagrolaimus sp. JU765</name>
    <dbReference type="NCBI Taxonomy" id="591449"/>
    <lineage>
        <taxon>Eukaryota</taxon>
        <taxon>Metazoa</taxon>
        <taxon>Ecdysozoa</taxon>
        <taxon>Nematoda</taxon>
        <taxon>Chromadorea</taxon>
        <taxon>Rhabditida</taxon>
        <taxon>Tylenchina</taxon>
        <taxon>Panagrolaimomorpha</taxon>
        <taxon>Panagrolaimoidea</taxon>
        <taxon>Panagrolaimidae</taxon>
        <taxon>Panagrolaimus</taxon>
    </lineage>
</organism>
<protein>
    <submittedName>
        <fullName evidence="2">Transcription initiation factor IIF subunit alpha</fullName>
    </submittedName>
</protein>
<sequence length="470" mass="53574">MSQFTIHVPESDPLKRYCIAKFNPNLNVDVSTWNQKDVKMKREDNRSHVLTNVIEQDYGEGSEYGRAAREEARRKKYGRMAKTYSIDKQPWLLNVKDPATGKEKKYKSIVDRTGEHADYWIFVKTGKDKFHAHKVNEWYQFLPQVAHKVLDIDQAEEQFQQRSKVMNQFALKAQIQQQLKDADREDGGKTVRGSNLLVKDEASSDEDGSGGSDADEKREKKKKKPGMKGKDKRVRVQHGEEVAKYESDDGDDDGMEFDYMTDSGSDSDREDKTVDEKVEEQLVGVGEEAGLKRDIESGSEEEDEDEDQTEGGKEIANRLKEQQDEDSRDKSDDSEDEDLDAAPLTSPLLLQNKVVTENDDRKRPAEYNSGMPSSKKAKMEPESSTNGDVAGPATSADAQQDAMLTDQIRRLLLRRPHTTKELLNTIRPQFERIDKQVLVTKLALVLKNLAARQYRKSNGKKEVLYFSLEQ</sequence>
<evidence type="ECO:0000313" key="2">
    <source>
        <dbReference type="WBParaSite" id="JU765_v2.g4088.t1"/>
    </source>
</evidence>
<proteinExistence type="predicted"/>
<dbReference type="WBParaSite" id="JU765_v2.g4088.t1">
    <property type="protein sequence ID" value="JU765_v2.g4088.t1"/>
    <property type="gene ID" value="JU765_v2.g4088"/>
</dbReference>